<name>A0A8S5NC58_9CAUD</name>
<accession>A0A8S5NC58</accession>
<evidence type="ECO:0000313" key="1">
    <source>
        <dbReference type="EMBL" id="DAD92278.1"/>
    </source>
</evidence>
<dbReference type="InterPro" id="IPR009752">
    <property type="entry name" value="Phage_Mu_GpJ"/>
</dbReference>
<proteinExistence type="predicted"/>
<dbReference type="EMBL" id="BK015132">
    <property type="protein sequence ID" value="DAD92278.1"/>
    <property type="molecule type" value="Genomic_DNA"/>
</dbReference>
<reference evidence="1" key="1">
    <citation type="journal article" date="2021" name="Proc. Natl. Acad. Sci. U.S.A.">
        <title>A Catalog of Tens of Thousands of Viruses from Human Metagenomes Reveals Hidden Associations with Chronic Diseases.</title>
        <authorList>
            <person name="Tisza M.J."/>
            <person name="Buck C.B."/>
        </authorList>
    </citation>
    <scope>NUCLEOTIDE SEQUENCE</scope>
    <source>
        <strain evidence="1">Ct9MV2</strain>
    </source>
</reference>
<sequence length="141" mass="16329">MTNFIDISDYDASIHRDILDSLVRDDEALVEICEERAIAEMKSYLSRRYDVKAIFGARDTERNQLVLMMAIDIAVYHIFSIHNPAKIAQVRKDRYERAREWLTAVSDEKISISDAPLLPGEDRAGNFQFMISSNPKRHNHM</sequence>
<organism evidence="1">
    <name type="scientific">Myoviridae sp. ct9MV2</name>
    <dbReference type="NCBI Taxonomy" id="2826625"/>
    <lineage>
        <taxon>Viruses</taxon>
        <taxon>Duplodnaviria</taxon>
        <taxon>Heunggongvirae</taxon>
        <taxon>Uroviricota</taxon>
        <taxon>Caudoviricetes</taxon>
    </lineage>
</organism>
<protein>
    <submittedName>
        <fullName evidence="1">Head to tail adaptor</fullName>
    </submittedName>
</protein>
<dbReference type="Pfam" id="PF07030">
    <property type="entry name" value="Phage_Mu_Gp36"/>
    <property type="match status" value="1"/>
</dbReference>